<feature type="non-terminal residue" evidence="1">
    <location>
        <position position="80"/>
    </location>
</feature>
<name>A0A0F9A0R2_9ZZZZ</name>
<reference evidence="1" key="1">
    <citation type="journal article" date="2015" name="Nature">
        <title>Complex archaea that bridge the gap between prokaryotes and eukaryotes.</title>
        <authorList>
            <person name="Spang A."/>
            <person name="Saw J.H."/>
            <person name="Jorgensen S.L."/>
            <person name="Zaremba-Niedzwiedzka K."/>
            <person name="Martijn J."/>
            <person name="Lind A.E."/>
            <person name="van Eijk R."/>
            <person name="Schleper C."/>
            <person name="Guy L."/>
            <person name="Ettema T.J."/>
        </authorList>
    </citation>
    <scope>NUCLEOTIDE SEQUENCE</scope>
</reference>
<gene>
    <name evidence="1" type="ORF">LCGC14_2906140</name>
</gene>
<dbReference type="AlphaFoldDB" id="A0A0F9A0R2"/>
<protein>
    <submittedName>
        <fullName evidence="1">Uncharacterized protein</fullName>
    </submittedName>
</protein>
<comment type="caution">
    <text evidence="1">The sequence shown here is derived from an EMBL/GenBank/DDBJ whole genome shotgun (WGS) entry which is preliminary data.</text>
</comment>
<evidence type="ECO:0000313" key="1">
    <source>
        <dbReference type="EMBL" id="KKK72214.1"/>
    </source>
</evidence>
<sequence>MSRSLSATLNAEQKKTSYLGLARIVLTLSGQSTQTYTQAKGGRVLDIKFNEDGSRQSAEVFLDNTDGVVSAIAFKGYKGI</sequence>
<proteinExistence type="predicted"/>
<accession>A0A0F9A0R2</accession>
<dbReference type="EMBL" id="LAZR01057361">
    <property type="protein sequence ID" value="KKK72214.1"/>
    <property type="molecule type" value="Genomic_DNA"/>
</dbReference>
<organism evidence="1">
    <name type="scientific">marine sediment metagenome</name>
    <dbReference type="NCBI Taxonomy" id="412755"/>
    <lineage>
        <taxon>unclassified sequences</taxon>
        <taxon>metagenomes</taxon>
        <taxon>ecological metagenomes</taxon>
    </lineage>
</organism>